<gene>
    <name evidence="1" type="ORF">IC620_16475</name>
</gene>
<dbReference type="Proteomes" id="UP000661691">
    <property type="component" value="Unassembled WGS sequence"/>
</dbReference>
<evidence type="ECO:0000313" key="1">
    <source>
        <dbReference type="EMBL" id="MBD1373941.1"/>
    </source>
</evidence>
<reference evidence="2" key="1">
    <citation type="submission" date="2022-10" db="EMBL/GenBank/DDBJ databases">
        <title>A novel bacterium of genus Hazenella, isolated from South China Sea.</title>
        <authorList>
            <person name="Huang H."/>
            <person name="Mo K."/>
            <person name="Hu Y."/>
        </authorList>
    </citation>
    <scope>NUCLEOTIDE SEQUENCE [LARGE SCALE GENOMIC DNA]</scope>
    <source>
        <strain evidence="2">IB182357</strain>
    </source>
</reference>
<protein>
    <submittedName>
        <fullName evidence="1">Uncharacterized protein</fullName>
    </submittedName>
</protein>
<organism evidence="1 2">
    <name type="scientific">Polycladospora coralii</name>
    <dbReference type="NCBI Taxonomy" id="2771432"/>
    <lineage>
        <taxon>Bacteria</taxon>
        <taxon>Bacillati</taxon>
        <taxon>Bacillota</taxon>
        <taxon>Bacilli</taxon>
        <taxon>Bacillales</taxon>
        <taxon>Thermoactinomycetaceae</taxon>
        <taxon>Polycladospora</taxon>
    </lineage>
</organism>
<evidence type="ECO:0000313" key="2">
    <source>
        <dbReference type="Proteomes" id="UP000661691"/>
    </source>
</evidence>
<keyword evidence="2" id="KW-1185">Reference proteome</keyword>
<dbReference type="AlphaFoldDB" id="A0A926NBM6"/>
<dbReference type="RefSeq" id="WP_191141189.1">
    <property type="nucleotide sequence ID" value="NZ_JACXAG020000011.1"/>
</dbReference>
<comment type="caution">
    <text evidence="1">The sequence shown here is derived from an EMBL/GenBank/DDBJ whole genome shotgun (WGS) entry which is preliminary data.</text>
</comment>
<sequence length="57" mass="6561">MRLAVSAVFRLQEETNDFTSRRDVMELAKCSDYQAKEAVRIAKEIIKDTQQAEAREA</sequence>
<name>A0A926NBM6_9BACL</name>
<proteinExistence type="predicted"/>
<dbReference type="EMBL" id="JACXAH010000049">
    <property type="protein sequence ID" value="MBD1373941.1"/>
    <property type="molecule type" value="Genomic_DNA"/>
</dbReference>
<accession>A0A926NBM6</accession>